<dbReference type="CDD" id="cd00886">
    <property type="entry name" value="MogA_MoaB"/>
    <property type="match status" value="1"/>
</dbReference>
<protein>
    <submittedName>
        <fullName evidence="4">Molybdenum cofactor biosynthesis protein MoaB</fullName>
    </submittedName>
</protein>
<dbReference type="Gene3D" id="3.40.980.10">
    <property type="entry name" value="MoaB/Mog-like domain"/>
    <property type="match status" value="1"/>
</dbReference>
<feature type="domain" description="MoaB/Mog" evidence="3">
    <location>
        <begin position="5"/>
        <end position="149"/>
    </location>
</feature>
<organism evidence="4">
    <name type="scientific">hydrothermal vent metagenome</name>
    <dbReference type="NCBI Taxonomy" id="652676"/>
    <lineage>
        <taxon>unclassified sequences</taxon>
        <taxon>metagenomes</taxon>
        <taxon>ecological metagenomes</taxon>
    </lineage>
</organism>
<evidence type="ECO:0000256" key="2">
    <source>
        <dbReference type="ARBA" id="ARBA00023150"/>
    </source>
</evidence>
<dbReference type="SUPFAM" id="SSF53218">
    <property type="entry name" value="Molybdenum cofactor biosynthesis proteins"/>
    <property type="match status" value="1"/>
</dbReference>
<dbReference type="GO" id="GO:0006777">
    <property type="term" value="P:Mo-molybdopterin cofactor biosynthetic process"/>
    <property type="evidence" value="ECO:0007669"/>
    <property type="project" value="UniProtKB-KW"/>
</dbReference>
<dbReference type="PANTHER" id="PTHR43764:SF1">
    <property type="entry name" value="MOLYBDOPTERIN MOLYBDOTRANSFERASE"/>
    <property type="match status" value="1"/>
</dbReference>
<reference evidence="4" key="1">
    <citation type="submission" date="2015-10" db="EMBL/GenBank/DDBJ databases">
        <authorList>
            <person name="Gilbert D.G."/>
        </authorList>
    </citation>
    <scope>NUCLEOTIDE SEQUENCE</scope>
</reference>
<dbReference type="EMBL" id="FAXA01000375">
    <property type="protein sequence ID" value="CUV03215.1"/>
    <property type="molecule type" value="Genomic_DNA"/>
</dbReference>
<proteinExistence type="predicted"/>
<keyword evidence="2" id="KW-0501">Molybdenum cofactor biosynthesis</keyword>
<evidence type="ECO:0000256" key="1">
    <source>
        <dbReference type="ARBA" id="ARBA00005046"/>
    </source>
</evidence>
<dbReference type="InterPro" id="IPR051920">
    <property type="entry name" value="MPT_Adenylyltrnsfr/MoaC-Rel"/>
</dbReference>
<dbReference type="AlphaFoldDB" id="A0A160VCE7"/>
<dbReference type="PANTHER" id="PTHR43764">
    <property type="entry name" value="MOLYBDENUM COFACTOR BIOSYNTHESIS"/>
    <property type="match status" value="1"/>
</dbReference>
<dbReference type="NCBIfam" id="TIGR00177">
    <property type="entry name" value="molyb_syn"/>
    <property type="match status" value="1"/>
</dbReference>
<comment type="pathway">
    <text evidence="1">Cofactor biosynthesis; molybdopterin biosynthesis.</text>
</comment>
<dbReference type="SMART" id="SM00852">
    <property type="entry name" value="MoCF_biosynth"/>
    <property type="match status" value="1"/>
</dbReference>
<dbReference type="Pfam" id="PF00994">
    <property type="entry name" value="MoCF_biosynth"/>
    <property type="match status" value="1"/>
</dbReference>
<dbReference type="InterPro" id="IPR036425">
    <property type="entry name" value="MoaB/Mog-like_dom_sf"/>
</dbReference>
<evidence type="ECO:0000313" key="4">
    <source>
        <dbReference type="EMBL" id="CUV03215.1"/>
    </source>
</evidence>
<name>A0A160VCE7_9ZZZZ</name>
<accession>A0A160VCE7</accession>
<dbReference type="InterPro" id="IPR001453">
    <property type="entry name" value="MoaB/Mog_dom"/>
</dbReference>
<sequence>MFGLAVLTISTSGSQGTRDDNSGQAIKEMLEGDDFKLVRYEVVADNKDTISTKLAEWADADDVDLIVSTGGTGLGRYDVTPEACLAILDKEVPGMAEAMRAKTLEFTPMAMISRSVTGIRGNTLIITLPGSTKGVRECLDVVIPVIPHALELLHRETVSEHPR</sequence>
<gene>
    <name evidence="4" type="ORF">MGWOODY_Clf264</name>
</gene>
<evidence type="ECO:0000259" key="3">
    <source>
        <dbReference type="SMART" id="SM00852"/>
    </source>
</evidence>